<feature type="chain" id="PRO_5047365940" evidence="1">
    <location>
        <begin position="20"/>
        <end position="195"/>
    </location>
</feature>
<keyword evidence="1" id="KW-0732">Signal</keyword>
<evidence type="ECO:0000256" key="1">
    <source>
        <dbReference type="SAM" id="SignalP"/>
    </source>
</evidence>
<dbReference type="Proteomes" id="UP000607435">
    <property type="component" value="Unassembled WGS sequence"/>
</dbReference>
<sequence length="195" mass="22738">MKKLILVLTYITVCHMVFAQEKEQMSILKADSTWAKEIIKFPIDWASDMTLTGFEEIRFHKNWSDKDSDAFWSIVIAWSVKADSPLTINDIESNFDAYFNGLMKPNHWSTDFPDPKVLFTKKDIEDKNEVFKGKMSLFDGFHTRKVIDINILAQQYFCKVKQTSIVVFRLSPQNTDHTIWKTLNTVELKSNVCEI</sequence>
<keyword evidence="3" id="KW-1185">Reference proteome</keyword>
<feature type="signal peptide" evidence="1">
    <location>
        <begin position="1"/>
        <end position="19"/>
    </location>
</feature>
<protein>
    <submittedName>
        <fullName evidence="2">Uncharacterized protein</fullName>
    </submittedName>
</protein>
<proteinExistence type="predicted"/>
<organism evidence="2 3">
    <name type="scientific">Winogradskyella echinorum</name>
    <dbReference type="NCBI Taxonomy" id="538189"/>
    <lineage>
        <taxon>Bacteria</taxon>
        <taxon>Pseudomonadati</taxon>
        <taxon>Bacteroidota</taxon>
        <taxon>Flavobacteriia</taxon>
        <taxon>Flavobacteriales</taxon>
        <taxon>Flavobacteriaceae</taxon>
        <taxon>Winogradskyella</taxon>
    </lineage>
</organism>
<reference evidence="2 3" key="1">
    <citation type="submission" date="2020-08" db="EMBL/GenBank/DDBJ databases">
        <title>Winogradskyella ouciana sp. nov., isolated from the hadal seawater of the Mariana Trench.</title>
        <authorList>
            <person name="He X."/>
        </authorList>
    </citation>
    <scope>NUCLEOTIDE SEQUENCE [LARGE SCALE GENOMIC DNA]</scope>
    <source>
        <strain evidence="2 3">KCTC 22026</strain>
    </source>
</reference>
<dbReference type="EMBL" id="JACOME010000001">
    <property type="protein sequence ID" value="MBC3844921.1"/>
    <property type="molecule type" value="Genomic_DNA"/>
</dbReference>
<comment type="caution">
    <text evidence="2">The sequence shown here is derived from an EMBL/GenBank/DDBJ whole genome shotgun (WGS) entry which is preliminary data.</text>
</comment>
<name>A0ABR6XWR2_9FLAO</name>
<evidence type="ECO:0000313" key="3">
    <source>
        <dbReference type="Proteomes" id="UP000607435"/>
    </source>
</evidence>
<accession>A0ABR6XWR2</accession>
<dbReference type="RefSeq" id="WP_186844062.1">
    <property type="nucleotide sequence ID" value="NZ_JACOME010000001.1"/>
</dbReference>
<evidence type="ECO:0000313" key="2">
    <source>
        <dbReference type="EMBL" id="MBC3844921.1"/>
    </source>
</evidence>
<gene>
    <name evidence="2" type="ORF">H6H04_00885</name>
</gene>